<gene>
    <name evidence="1" type="ORF">ACFSAV_07340</name>
</gene>
<proteinExistence type="predicted"/>
<dbReference type="RefSeq" id="WP_379097942.1">
    <property type="nucleotide sequence ID" value="NZ_JBHUFP010000009.1"/>
</dbReference>
<organism evidence="1 2">
    <name type="scientific">Pasteurella oralis</name>
    <dbReference type="NCBI Taxonomy" id="1071947"/>
    <lineage>
        <taxon>Bacteria</taxon>
        <taxon>Pseudomonadati</taxon>
        <taxon>Pseudomonadota</taxon>
        <taxon>Gammaproteobacteria</taxon>
        <taxon>Pasteurellales</taxon>
        <taxon>Pasteurellaceae</taxon>
        <taxon>Pasteurella</taxon>
    </lineage>
</organism>
<comment type="caution">
    <text evidence="1">The sequence shown here is derived from an EMBL/GenBank/DDBJ whole genome shotgun (WGS) entry which is preliminary data.</text>
</comment>
<name>A0ABW4NV84_9PAST</name>
<dbReference type="EMBL" id="JBHUFP010000009">
    <property type="protein sequence ID" value="MFD1806178.1"/>
    <property type="molecule type" value="Genomic_DNA"/>
</dbReference>
<sequence length="58" mass="6550">MKVVIIVIEAEENKNKLPEEVKEQIFQTVLESASRSTSFLPEELAASLIEAYKKINLS</sequence>
<protein>
    <submittedName>
        <fullName evidence="1">Uncharacterized protein</fullName>
    </submittedName>
</protein>
<dbReference type="Proteomes" id="UP001597420">
    <property type="component" value="Unassembled WGS sequence"/>
</dbReference>
<evidence type="ECO:0000313" key="1">
    <source>
        <dbReference type="EMBL" id="MFD1806178.1"/>
    </source>
</evidence>
<reference evidence="2" key="1">
    <citation type="journal article" date="2019" name="Int. J. Syst. Evol. Microbiol.">
        <title>The Global Catalogue of Microorganisms (GCM) 10K type strain sequencing project: providing services to taxonomists for standard genome sequencing and annotation.</title>
        <authorList>
            <consortium name="The Broad Institute Genomics Platform"/>
            <consortium name="The Broad Institute Genome Sequencing Center for Infectious Disease"/>
            <person name="Wu L."/>
            <person name="Ma J."/>
        </authorList>
    </citation>
    <scope>NUCLEOTIDE SEQUENCE [LARGE SCALE GENOMIC DNA]</scope>
    <source>
        <strain evidence="2">CCM 7950</strain>
    </source>
</reference>
<accession>A0ABW4NV84</accession>
<keyword evidence="2" id="KW-1185">Reference proteome</keyword>
<evidence type="ECO:0000313" key="2">
    <source>
        <dbReference type="Proteomes" id="UP001597420"/>
    </source>
</evidence>